<evidence type="ECO:0000313" key="3">
    <source>
        <dbReference type="Proteomes" id="UP000037179"/>
    </source>
</evidence>
<name>A0ABC9YY88_9NOCA</name>
<reference evidence="2 3" key="2">
    <citation type="journal article" date="2016" name="Genome Announc.">
        <title>Draft Genome Sequence of Erythromycin- and Oxytetracycline-Sensitive Nocardia seriolae Strain U-1 (NBRC 110359).</title>
        <authorList>
            <person name="Imajoh M."/>
            <person name="Sukeda M."/>
            <person name="Shimizu M."/>
            <person name="Yamane J."/>
            <person name="Ohnishi K."/>
            <person name="Oshima S."/>
        </authorList>
    </citation>
    <scope>NUCLEOTIDE SEQUENCE [LARGE SCALE GENOMIC DNA]</scope>
    <source>
        <strain evidence="2 3">U-1</strain>
    </source>
</reference>
<evidence type="ECO:0000313" key="2">
    <source>
        <dbReference type="EMBL" id="GAP30071.1"/>
    </source>
</evidence>
<feature type="region of interest" description="Disordered" evidence="1">
    <location>
        <begin position="86"/>
        <end position="110"/>
    </location>
</feature>
<comment type="caution">
    <text evidence="2">The sequence shown here is derived from an EMBL/GenBank/DDBJ whole genome shotgun (WGS) entry which is preliminary data.</text>
</comment>
<dbReference type="Proteomes" id="UP000037179">
    <property type="component" value="Unassembled WGS sequence"/>
</dbReference>
<dbReference type="EMBL" id="BBYQ01000071">
    <property type="protein sequence ID" value="GAP30071.1"/>
    <property type="molecule type" value="Genomic_DNA"/>
</dbReference>
<keyword evidence="3" id="KW-1185">Reference proteome</keyword>
<reference evidence="3" key="1">
    <citation type="submission" date="2015-07" db="EMBL/GenBank/DDBJ databases">
        <title>Nocardia seriolae U-1 whole genome shotgun sequence.</title>
        <authorList>
            <person name="Imajoh M."/>
            <person name="Fukumoto Y."/>
            <person name="Sukeda M."/>
            <person name="Yamane J."/>
            <person name="Yamasaki K."/>
            <person name="Shimizu M."/>
            <person name="Ohnishi K."/>
            <person name="Oshima S."/>
        </authorList>
    </citation>
    <scope>NUCLEOTIDE SEQUENCE [LARGE SCALE GENOMIC DNA]</scope>
    <source>
        <strain evidence="3">U-1</strain>
    </source>
</reference>
<gene>
    <name evidence="2" type="ORF">NSK11_contig00071-0044</name>
</gene>
<accession>A0ABC9YY88</accession>
<dbReference type="AlphaFoldDB" id="A0ABC9YY88"/>
<evidence type="ECO:0000256" key="1">
    <source>
        <dbReference type="SAM" id="MobiDB-lite"/>
    </source>
</evidence>
<sequence>MVLVCAPVSELGTDGLVGRAARLFDQRDQGGYNLLGIGTTRTVGHCPAVDFAIGTDADRHRAIGRCGNGNLLRQHGLNRVDRLARHSRRTTGRRFPTAPHAPQIRTPVCG</sequence>
<organism evidence="2 3">
    <name type="scientific">Nocardia seriolae</name>
    <dbReference type="NCBI Taxonomy" id="37332"/>
    <lineage>
        <taxon>Bacteria</taxon>
        <taxon>Bacillati</taxon>
        <taxon>Actinomycetota</taxon>
        <taxon>Actinomycetes</taxon>
        <taxon>Mycobacteriales</taxon>
        <taxon>Nocardiaceae</taxon>
        <taxon>Nocardia</taxon>
    </lineage>
</organism>
<proteinExistence type="predicted"/>
<protein>
    <submittedName>
        <fullName evidence="2">Uncharacterized protein</fullName>
    </submittedName>
</protein>